<feature type="region of interest" description="Disordered" evidence="1">
    <location>
        <begin position="15"/>
        <end position="34"/>
    </location>
</feature>
<gene>
    <name evidence="3" type="ORF">Tco_0895081</name>
</gene>
<reference evidence="3" key="1">
    <citation type="journal article" date="2022" name="Int. J. Mol. Sci.">
        <title>Draft Genome of Tanacetum Coccineum: Genomic Comparison of Closely Related Tanacetum-Family Plants.</title>
        <authorList>
            <person name="Yamashiro T."/>
            <person name="Shiraishi A."/>
            <person name="Nakayama K."/>
            <person name="Satake H."/>
        </authorList>
    </citation>
    <scope>NUCLEOTIDE SEQUENCE</scope>
</reference>
<evidence type="ECO:0000313" key="4">
    <source>
        <dbReference type="Proteomes" id="UP001151760"/>
    </source>
</evidence>
<reference evidence="3" key="2">
    <citation type="submission" date="2022-01" db="EMBL/GenBank/DDBJ databases">
        <authorList>
            <person name="Yamashiro T."/>
            <person name="Shiraishi A."/>
            <person name="Satake H."/>
            <person name="Nakayama K."/>
        </authorList>
    </citation>
    <scope>NUCLEOTIDE SEQUENCE</scope>
</reference>
<evidence type="ECO:0000256" key="1">
    <source>
        <dbReference type="SAM" id="MobiDB-lite"/>
    </source>
</evidence>
<dbReference type="Proteomes" id="UP001151760">
    <property type="component" value="Unassembled WGS sequence"/>
</dbReference>
<organism evidence="3 4">
    <name type="scientific">Tanacetum coccineum</name>
    <dbReference type="NCBI Taxonomy" id="301880"/>
    <lineage>
        <taxon>Eukaryota</taxon>
        <taxon>Viridiplantae</taxon>
        <taxon>Streptophyta</taxon>
        <taxon>Embryophyta</taxon>
        <taxon>Tracheophyta</taxon>
        <taxon>Spermatophyta</taxon>
        <taxon>Magnoliopsida</taxon>
        <taxon>eudicotyledons</taxon>
        <taxon>Gunneridae</taxon>
        <taxon>Pentapetalae</taxon>
        <taxon>asterids</taxon>
        <taxon>campanulids</taxon>
        <taxon>Asterales</taxon>
        <taxon>Asteraceae</taxon>
        <taxon>Asteroideae</taxon>
        <taxon>Anthemideae</taxon>
        <taxon>Anthemidinae</taxon>
        <taxon>Tanacetum</taxon>
    </lineage>
</organism>
<dbReference type="InterPro" id="IPR054722">
    <property type="entry name" value="PolX-like_BBD"/>
</dbReference>
<comment type="caution">
    <text evidence="3">The sequence shown here is derived from an EMBL/GenBank/DDBJ whole genome shotgun (WGS) entry which is preliminary data.</text>
</comment>
<accession>A0ABQ5CES7</accession>
<keyword evidence="4" id="KW-1185">Reference proteome</keyword>
<dbReference type="Pfam" id="PF22936">
    <property type="entry name" value="Pol_BBD"/>
    <property type="match status" value="1"/>
</dbReference>
<feature type="domain" description="Retrovirus-related Pol polyprotein from transposon TNT 1-94-like beta-barrel" evidence="2">
    <location>
        <begin position="94"/>
        <end position="165"/>
    </location>
</feature>
<evidence type="ECO:0000313" key="3">
    <source>
        <dbReference type="EMBL" id="GJT25144.1"/>
    </source>
</evidence>
<sequence>MWNNVANIPSFVPKAASVPAGSRNRPASVPAGSRNRPTYVPAGLAIITTCIWMREDGELLLSPQQVILGEFEGQICNGDPRAMENPHKNRDLGIVDSGCSRSMTGNKEKLDDFVKIVGGTVTFGGGDGKITGKGTIRTSKLNFENVYYVEELQNFNLFSVSQICDTKNKVLFTDKECLVLSKEFQLPENSQVVLRVPRRNNLYCFNLSDNPT</sequence>
<dbReference type="EMBL" id="BQNB010014191">
    <property type="protein sequence ID" value="GJT25144.1"/>
    <property type="molecule type" value="Genomic_DNA"/>
</dbReference>
<evidence type="ECO:0000259" key="2">
    <source>
        <dbReference type="Pfam" id="PF22936"/>
    </source>
</evidence>
<proteinExistence type="predicted"/>
<protein>
    <recommendedName>
        <fullName evidence="2">Retrovirus-related Pol polyprotein from transposon TNT 1-94-like beta-barrel domain-containing protein</fullName>
    </recommendedName>
</protein>
<name>A0ABQ5CES7_9ASTR</name>